<evidence type="ECO:0000313" key="1">
    <source>
        <dbReference type="EMBL" id="CAD2170289.1"/>
    </source>
</evidence>
<organism evidence="1 2">
    <name type="scientific">Meloidogyne enterolobii</name>
    <name type="common">Root-knot nematode worm</name>
    <name type="synonym">Meloidogyne mayaguensis</name>
    <dbReference type="NCBI Taxonomy" id="390850"/>
    <lineage>
        <taxon>Eukaryota</taxon>
        <taxon>Metazoa</taxon>
        <taxon>Ecdysozoa</taxon>
        <taxon>Nematoda</taxon>
        <taxon>Chromadorea</taxon>
        <taxon>Rhabditida</taxon>
        <taxon>Tylenchina</taxon>
        <taxon>Tylenchomorpha</taxon>
        <taxon>Tylenchoidea</taxon>
        <taxon>Meloidogynidae</taxon>
        <taxon>Meloidogyninae</taxon>
        <taxon>Meloidogyne</taxon>
    </lineage>
</organism>
<dbReference type="AlphaFoldDB" id="A0A6V7V796"/>
<reference evidence="1 2" key="1">
    <citation type="submission" date="2020-08" db="EMBL/GenBank/DDBJ databases">
        <authorList>
            <person name="Koutsovoulos G."/>
            <person name="Danchin GJ E."/>
        </authorList>
    </citation>
    <scope>NUCLEOTIDE SEQUENCE [LARGE SCALE GENOMIC DNA]</scope>
</reference>
<sequence>MFQYLLRNPPEIDQENYYKPNAQQYEGSAQSFQIHHETNHEGINLFTLLTIYHFPIEFQLFL</sequence>
<gene>
    <name evidence="1" type="ORF">MENT_LOCUS21686</name>
</gene>
<protein>
    <submittedName>
        <fullName evidence="1">Uncharacterized protein</fullName>
    </submittedName>
</protein>
<proteinExistence type="predicted"/>
<accession>A0A6V7V796</accession>
<name>A0A6V7V796_MELEN</name>
<comment type="caution">
    <text evidence="1">The sequence shown here is derived from an EMBL/GenBank/DDBJ whole genome shotgun (WGS) entry which is preliminary data.</text>
</comment>
<dbReference type="EMBL" id="CAJEWN010000166">
    <property type="protein sequence ID" value="CAD2170289.1"/>
    <property type="molecule type" value="Genomic_DNA"/>
</dbReference>
<evidence type="ECO:0000313" key="2">
    <source>
        <dbReference type="Proteomes" id="UP000580250"/>
    </source>
</evidence>
<dbReference type="Proteomes" id="UP000580250">
    <property type="component" value="Unassembled WGS sequence"/>
</dbReference>